<evidence type="ECO:0000313" key="1">
    <source>
        <dbReference type="EMBL" id="RRT77448.1"/>
    </source>
</evidence>
<accession>A0A427AMF5</accession>
<sequence length="71" mass="8077">MYRSAVGMVHTELAYLLSNRVERTSQLLHQPDAISIEEVASSAKPVVRAIRKIPKRLKKLIELLPQQEVLI</sequence>
<name>A0A427AMF5_ENSVE</name>
<comment type="caution">
    <text evidence="1">The sequence shown here is derived from an EMBL/GenBank/DDBJ whole genome shotgun (WGS) entry which is preliminary data.</text>
</comment>
<reference evidence="1 2" key="1">
    <citation type="journal article" date="2014" name="Agronomy (Basel)">
        <title>A Draft Genome Sequence for Ensete ventricosum, the Drought-Tolerant Tree Against Hunger.</title>
        <authorList>
            <person name="Harrison J."/>
            <person name="Moore K.A."/>
            <person name="Paszkiewicz K."/>
            <person name="Jones T."/>
            <person name="Grant M."/>
            <person name="Ambacheew D."/>
            <person name="Muzemil S."/>
            <person name="Studholme D.J."/>
        </authorList>
    </citation>
    <scope>NUCLEOTIDE SEQUENCE [LARGE SCALE GENOMIC DNA]</scope>
</reference>
<evidence type="ECO:0000313" key="2">
    <source>
        <dbReference type="Proteomes" id="UP000287651"/>
    </source>
</evidence>
<proteinExistence type="predicted"/>
<protein>
    <submittedName>
        <fullName evidence="1">Uncharacterized protein</fullName>
    </submittedName>
</protein>
<dbReference type="Proteomes" id="UP000287651">
    <property type="component" value="Unassembled WGS sequence"/>
</dbReference>
<gene>
    <name evidence="1" type="ORF">B296_00028604</name>
</gene>
<dbReference type="EMBL" id="AMZH03001929">
    <property type="protein sequence ID" value="RRT77448.1"/>
    <property type="molecule type" value="Genomic_DNA"/>
</dbReference>
<organism evidence="1 2">
    <name type="scientific">Ensete ventricosum</name>
    <name type="common">Abyssinian banana</name>
    <name type="synonym">Musa ensete</name>
    <dbReference type="NCBI Taxonomy" id="4639"/>
    <lineage>
        <taxon>Eukaryota</taxon>
        <taxon>Viridiplantae</taxon>
        <taxon>Streptophyta</taxon>
        <taxon>Embryophyta</taxon>
        <taxon>Tracheophyta</taxon>
        <taxon>Spermatophyta</taxon>
        <taxon>Magnoliopsida</taxon>
        <taxon>Liliopsida</taxon>
        <taxon>Zingiberales</taxon>
        <taxon>Musaceae</taxon>
        <taxon>Ensete</taxon>
    </lineage>
</organism>
<dbReference type="AlphaFoldDB" id="A0A427AMF5"/>